<organism evidence="1 2">
    <name type="scientific">Racocetra persica</name>
    <dbReference type="NCBI Taxonomy" id="160502"/>
    <lineage>
        <taxon>Eukaryota</taxon>
        <taxon>Fungi</taxon>
        <taxon>Fungi incertae sedis</taxon>
        <taxon>Mucoromycota</taxon>
        <taxon>Glomeromycotina</taxon>
        <taxon>Glomeromycetes</taxon>
        <taxon>Diversisporales</taxon>
        <taxon>Gigasporaceae</taxon>
        <taxon>Racocetra</taxon>
    </lineage>
</organism>
<evidence type="ECO:0000313" key="2">
    <source>
        <dbReference type="Proteomes" id="UP000789920"/>
    </source>
</evidence>
<evidence type="ECO:0000313" key="1">
    <source>
        <dbReference type="EMBL" id="CAG8846974.1"/>
    </source>
</evidence>
<sequence>NMAYMSSKTNGAIAKFNLLAKSKSFWIPCGLHATHITLINFENLAFGKLDGTKGLSLKEYPYNLLNLAFHLYDGYDLSDKDSPLNLKSEIL</sequence>
<comment type="caution">
    <text evidence="1">The sequence shown here is derived from an EMBL/GenBank/DDBJ whole genome shotgun (WGS) entry which is preliminary data.</text>
</comment>
<keyword evidence="2" id="KW-1185">Reference proteome</keyword>
<dbReference type="EMBL" id="CAJVQC010153727">
    <property type="protein sequence ID" value="CAG8846974.1"/>
    <property type="molecule type" value="Genomic_DNA"/>
</dbReference>
<reference evidence="1" key="1">
    <citation type="submission" date="2021-06" db="EMBL/GenBank/DDBJ databases">
        <authorList>
            <person name="Kallberg Y."/>
            <person name="Tangrot J."/>
            <person name="Rosling A."/>
        </authorList>
    </citation>
    <scope>NUCLEOTIDE SEQUENCE</scope>
    <source>
        <strain evidence="1">MA461A</strain>
    </source>
</reference>
<name>A0ACA9STD7_9GLOM</name>
<feature type="non-terminal residue" evidence="1">
    <location>
        <position position="1"/>
    </location>
</feature>
<gene>
    <name evidence="1" type="ORF">RPERSI_LOCUS34411</name>
</gene>
<proteinExistence type="predicted"/>
<accession>A0ACA9STD7</accession>
<protein>
    <submittedName>
        <fullName evidence="1">15638_t:CDS:1</fullName>
    </submittedName>
</protein>
<dbReference type="Proteomes" id="UP000789920">
    <property type="component" value="Unassembled WGS sequence"/>
</dbReference>